<keyword evidence="3" id="KW-1003">Cell membrane</keyword>
<feature type="domain" description="Na+/H+ antiporter MnhB subunit-related protein" evidence="8">
    <location>
        <begin position="6"/>
        <end position="127"/>
    </location>
</feature>
<gene>
    <name evidence="9" type="primary">mrpB_2</name>
    <name evidence="9" type="ORF">LOKO_02239</name>
</gene>
<evidence type="ECO:0000313" key="10">
    <source>
        <dbReference type="Proteomes" id="UP000063387"/>
    </source>
</evidence>
<dbReference type="InterPro" id="IPR007182">
    <property type="entry name" value="MnhB"/>
</dbReference>
<evidence type="ECO:0000313" key="9">
    <source>
        <dbReference type="EMBL" id="AMD01299.1"/>
    </source>
</evidence>
<dbReference type="OrthoDB" id="2085045at2"/>
<dbReference type="RefSeq" id="WP_066448958.1">
    <property type="nucleotide sequence ID" value="NZ_CP014226.1"/>
</dbReference>
<proteinExistence type="inferred from homology"/>
<dbReference type="NCBIfam" id="NF009162">
    <property type="entry name" value="PRK12508.1"/>
    <property type="match status" value="1"/>
</dbReference>
<feature type="transmembrane region" description="Helical" evidence="7">
    <location>
        <begin position="111"/>
        <end position="134"/>
    </location>
</feature>
<dbReference type="STRING" id="507626.LOKO_02239"/>
<comment type="similarity">
    <text evidence="2">Belongs to the CPA3 antiporters (TC 2.A.63) subunit B family.</text>
</comment>
<evidence type="ECO:0000256" key="6">
    <source>
        <dbReference type="ARBA" id="ARBA00023136"/>
    </source>
</evidence>
<dbReference type="GO" id="GO:0005886">
    <property type="term" value="C:plasma membrane"/>
    <property type="evidence" value="ECO:0007669"/>
    <property type="project" value="UniProtKB-SubCell"/>
</dbReference>
<dbReference type="PANTHER" id="PTHR33932:SF4">
    <property type="entry name" value="NA(+)_H(+) ANTIPORTER SUBUNIT B"/>
    <property type="match status" value="1"/>
</dbReference>
<comment type="subcellular location">
    <subcellularLocation>
        <location evidence="1">Cell membrane</location>
        <topology evidence="1">Multi-pass membrane protein</topology>
    </subcellularLocation>
</comment>
<reference evidence="9 10" key="1">
    <citation type="journal article" date="2016" name="Genome Announc.">
        <title>Draft Genome Sequence of 'Halomonas chromatireducens' Strain AGD 8-3, a Haloalkaliphilic Chromate- and Selenite-Reducing Gammaproteobacterium.</title>
        <authorList>
            <person name="Sharko F.S."/>
            <person name="Shapovalova A.A."/>
            <person name="Tsygankova S.V."/>
            <person name="Komova A.V."/>
            <person name="Boulygina E.S."/>
            <person name="Teslyuk A.B."/>
            <person name="Gotovtsev P.M."/>
            <person name="Namsaraev Z.B."/>
            <person name="Khijniak T.V."/>
            <person name="Nedoluzhko A.V."/>
            <person name="Vasilov R.G."/>
        </authorList>
    </citation>
    <scope>NUCLEOTIDE SEQUENCE [LARGE SCALE GENOMIC DNA]</scope>
    <source>
        <strain evidence="9 10">AGD 8-3</strain>
    </source>
</reference>
<dbReference type="Proteomes" id="UP000063387">
    <property type="component" value="Chromosome"/>
</dbReference>
<evidence type="ECO:0000259" key="8">
    <source>
        <dbReference type="Pfam" id="PF04039"/>
    </source>
</evidence>
<name>A0A120JW58_9GAMM</name>
<protein>
    <submittedName>
        <fullName evidence="9">Na(+)/H(+) antiporter subunit B</fullName>
    </submittedName>
</protein>
<dbReference type="Pfam" id="PF04039">
    <property type="entry name" value="MnhB"/>
    <property type="match status" value="1"/>
</dbReference>
<keyword evidence="4 7" id="KW-0812">Transmembrane</keyword>
<evidence type="ECO:0000256" key="7">
    <source>
        <dbReference type="SAM" id="Phobius"/>
    </source>
</evidence>
<sequence length="139" mass="14950">MKHHIVLRIVTKIMIPLIVIYALYIQFHGEYSPGGGFQAGIIFSAGFIIFSLIFGLDVAQDAIPPEVARFLAAFGVLLYIGFGLACILLGGQFLEYKVLLANDQAGETLGIIGIELGVGITVAAVALTLFYAFAGRERE</sequence>
<evidence type="ECO:0000256" key="1">
    <source>
        <dbReference type="ARBA" id="ARBA00004651"/>
    </source>
</evidence>
<feature type="transmembrane region" description="Helical" evidence="7">
    <location>
        <begin position="70"/>
        <end position="91"/>
    </location>
</feature>
<keyword evidence="5 7" id="KW-1133">Transmembrane helix</keyword>
<dbReference type="KEGG" id="hco:LOKO_02239"/>
<feature type="transmembrane region" description="Helical" evidence="7">
    <location>
        <begin position="5"/>
        <end position="25"/>
    </location>
</feature>
<accession>A0A120JW58</accession>
<dbReference type="PATRIC" id="fig|507626.3.peg.2227"/>
<keyword evidence="10" id="KW-1185">Reference proteome</keyword>
<evidence type="ECO:0000256" key="5">
    <source>
        <dbReference type="ARBA" id="ARBA00022989"/>
    </source>
</evidence>
<organism evidence="9 10">
    <name type="scientific">Halomonas chromatireducens</name>
    <dbReference type="NCBI Taxonomy" id="507626"/>
    <lineage>
        <taxon>Bacteria</taxon>
        <taxon>Pseudomonadati</taxon>
        <taxon>Pseudomonadota</taxon>
        <taxon>Gammaproteobacteria</taxon>
        <taxon>Oceanospirillales</taxon>
        <taxon>Halomonadaceae</taxon>
        <taxon>Halomonas</taxon>
    </lineage>
</organism>
<keyword evidence="6 7" id="KW-0472">Membrane</keyword>
<dbReference type="InterPro" id="IPR050622">
    <property type="entry name" value="CPA3_antiporter_subunitB"/>
</dbReference>
<dbReference type="AlphaFoldDB" id="A0A120JW58"/>
<dbReference type="EMBL" id="CP014226">
    <property type="protein sequence ID" value="AMD01299.1"/>
    <property type="molecule type" value="Genomic_DNA"/>
</dbReference>
<dbReference type="PANTHER" id="PTHR33932">
    <property type="entry name" value="NA(+)/H(+) ANTIPORTER SUBUNIT B"/>
    <property type="match status" value="1"/>
</dbReference>
<evidence type="ECO:0000256" key="4">
    <source>
        <dbReference type="ARBA" id="ARBA00022692"/>
    </source>
</evidence>
<evidence type="ECO:0000256" key="3">
    <source>
        <dbReference type="ARBA" id="ARBA00022475"/>
    </source>
</evidence>
<feature type="transmembrane region" description="Helical" evidence="7">
    <location>
        <begin position="37"/>
        <end position="58"/>
    </location>
</feature>
<reference evidence="9 10" key="2">
    <citation type="submission" date="2016-02" db="EMBL/GenBank/DDBJ databases">
        <authorList>
            <person name="Wen L."/>
            <person name="He K."/>
            <person name="Yang H."/>
        </authorList>
    </citation>
    <scope>NUCLEOTIDE SEQUENCE [LARGE SCALE GENOMIC DNA]</scope>
    <source>
        <strain evidence="9 10">AGD 8-3</strain>
    </source>
</reference>
<evidence type="ECO:0000256" key="2">
    <source>
        <dbReference type="ARBA" id="ARBA00009425"/>
    </source>
</evidence>